<organism evidence="1 2">
    <name type="scientific">Triticum urartu</name>
    <name type="common">Red wild einkorn</name>
    <name type="synonym">Crithodium urartu</name>
    <dbReference type="NCBI Taxonomy" id="4572"/>
    <lineage>
        <taxon>Eukaryota</taxon>
        <taxon>Viridiplantae</taxon>
        <taxon>Streptophyta</taxon>
        <taxon>Embryophyta</taxon>
        <taxon>Tracheophyta</taxon>
        <taxon>Spermatophyta</taxon>
        <taxon>Magnoliopsida</taxon>
        <taxon>Liliopsida</taxon>
        <taxon>Poales</taxon>
        <taxon>Poaceae</taxon>
        <taxon>BOP clade</taxon>
        <taxon>Pooideae</taxon>
        <taxon>Triticodae</taxon>
        <taxon>Triticeae</taxon>
        <taxon>Triticinae</taxon>
        <taxon>Triticum</taxon>
    </lineage>
</organism>
<dbReference type="Proteomes" id="UP000015106">
    <property type="component" value="Chromosome 3"/>
</dbReference>
<sequence>MCIVTIYRVERAFKLISKYALHIFYYLLKVHMQNIIPKVAQTSLMRVLVL</sequence>
<dbReference type="Gramene" id="TuG1812G0300003571.01.T01">
    <property type="protein sequence ID" value="TuG1812G0300003571.01.T01.cds368115"/>
    <property type="gene ID" value="TuG1812G0300003571.01"/>
</dbReference>
<evidence type="ECO:0000313" key="2">
    <source>
        <dbReference type="Proteomes" id="UP000015106"/>
    </source>
</evidence>
<proteinExistence type="predicted"/>
<dbReference type="AlphaFoldDB" id="A0A8R7TYQ4"/>
<name>A0A8R7TYQ4_TRIUA</name>
<protein>
    <submittedName>
        <fullName evidence="1">Uncharacterized protein</fullName>
    </submittedName>
</protein>
<reference evidence="1" key="3">
    <citation type="submission" date="2022-06" db="UniProtKB">
        <authorList>
            <consortium name="EnsemblPlants"/>
        </authorList>
    </citation>
    <scope>IDENTIFICATION</scope>
</reference>
<accession>A0A8R7TYQ4</accession>
<reference evidence="1" key="2">
    <citation type="submission" date="2018-03" db="EMBL/GenBank/DDBJ databases">
        <title>The Triticum urartu genome reveals the dynamic nature of wheat genome evolution.</title>
        <authorList>
            <person name="Ling H."/>
            <person name="Ma B."/>
            <person name="Shi X."/>
            <person name="Liu H."/>
            <person name="Dong L."/>
            <person name="Sun H."/>
            <person name="Cao Y."/>
            <person name="Gao Q."/>
            <person name="Zheng S."/>
            <person name="Li Y."/>
            <person name="Yu Y."/>
            <person name="Du H."/>
            <person name="Qi M."/>
            <person name="Li Y."/>
            <person name="Yu H."/>
            <person name="Cui Y."/>
            <person name="Wang N."/>
            <person name="Chen C."/>
            <person name="Wu H."/>
            <person name="Zhao Y."/>
            <person name="Zhang J."/>
            <person name="Li Y."/>
            <person name="Zhou W."/>
            <person name="Zhang B."/>
            <person name="Hu W."/>
            <person name="Eijk M."/>
            <person name="Tang J."/>
            <person name="Witsenboer H."/>
            <person name="Zhao S."/>
            <person name="Li Z."/>
            <person name="Zhang A."/>
            <person name="Wang D."/>
            <person name="Liang C."/>
        </authorList>
    </citation>
    <scope>NUCLEOTIDE SEQUENCE [LARGE SCALE GENOMIC DNA]</scope>
    <source>
        <strain evidence="1">cv. G1812</strain>
    </source>
</reference>
<evidence type="ECO:0000313" key="1">
    <source>
        <dbReference type="EnsemblPlants" id="TuG1812G0300003571.01.T01.cds368115"/>
    </source>
</evidence>
<reference evidence="2" key="1">
    <citation type="journal article" date="2013" name="Nature">
        <title>Draft genome of the wheat A-genome progenitor Triticum urartu.</title>
        <authorList>
            <person name="Ling H.Q."/>
            <person name="Zhao S."/>
            <person name="Liu D."/>
            <person name="Wang J."/>
            <person name="Sun H."/>
            <person name="Zhang C."/>
            <person name="Fan H."/>
            <person name="Li D."/>
            <person name="Dong L."/>
            <person name="Tao Y."/>
            <person name="Gao C."/>
            <person name="Wu H."/>
            <person name="Li Y."/>
            <person name="Cui Y."/>
            <person name="Guo X."/>
            <person name="Zheng S."/>
            <person name="Wang B."/>
            <person name="Yu K."/>
            <person name="Liang Q."/>
            <person name="Yang W."/>
            <person name="Lou X."/>
            <person name="Chen J."/>
            <person name="Feng M."/>
            <person name="Jian J."/>
            <person name="Zhang X."/>
            <person name="Luo G."/>
            <person name="Jiang Y."/>
            <person name="Liu J."/>
            <person name="Wang Z."/>
            <person name="Sha Y."/>
            <person name="Zhang B."/>
            <person name="Wu H."/>
            <person name="Tang D."/>
            <person name="Shen Q."/>
            <person name="Xue P."/>
            <person name="Zou S."/>
            <person name="Wang X."/>
            <person name="Liu X."/>
            <person name="Wang F."/>
            <person name="Yang Y."/>
            <person name="An X."/>
            <person name="Dong Z."/>
            <person name="Zhang K."/>
            <person name="Zhang X."/>
            <person name="Luo M.C."/>
            <person name="Dvorak J."/>
            <person name="Tong Y."/>
            <person name="Wang J."/>
            <person name="Yang H."/>
            <person name="Li Z."/>
            <person name="Wang D."/>
            <person name="Zhang A."/>
            <person name="Wang J."/>
        </authorList>
    </citation>
    <scope>NUCLEOTIDE SEQUENCE</scope>
    <source>
        <strain evidence="2">cv. G1812</strain>
    </source>
</reference>
<dbReference type="EnsemblPlants" id="TuG1812G0300003571.01.T01">
    <property type="protein sequence ID" value="TuG1812G0300003571.01.T01.cds368115"/>
    <property type="gene ID" value="TuG1812G0300003571.01"/>
</dbReference>
<keyword evidence="2" id="KW-1185">Reference proteome</keyword>